<accession>I3ZY29</accession>
<dbReference type="STRING" id="867902.Ornrh_0406"/>
<protein>
    <recommendedName>
        <fullName evidence="3">Toxin-antitoxin system, antitoxin component, ribbon-helix-helix domain protein</fullName>
    </recommendedName>
</protein>
<sequence length="77" mass="9041">METNIIRLKRKLTFQEYQMVTNSLERLGIEIDYPENELSQDEINSISKGIKDIEEGNFCTSEELHSKIKEKYGIEMV</sequence>
<dbReference type="GeneID" id="71568666"/>
<dbReference type="GeneID" id="97257159"/>
<evidence type="ECO:0000313" key="1">
    <source>
        <dbReference type="EMBL" id="AFL96613.1"/>
    </source>
</evidence>
<evidence type="ECO:0000313" key="2">
    <source>
        <dbReference type="Proteomes" id="UP000006051"/>
    </source>
</evidence>
<dbReference type="AlphaFoldDB" id="I3ZY29"/>
<dbReference type="KEGG" id="orh:Ornrh_0406"/>
<proteinExistence type="predicted"/>
<organism evidence="1 2">
    <name type="scientific">Ornithobacterium rhinotracheale (strain ATCC 51463 / DSM 15997 / CCUG 23171 / CIP 104009 / LMG 9086)</name>
    <dbReference type="NCBI Taxonomy" id="867902"/>
    <lineage>
        <taxon>Bacteria</taxon>
        <taxon>Pseudomonadati</taxon>
        <taxon>Bacteroidota</taxon>
        <taxon>Flavobacteriia</taxon>
        <taxon>Flavobacteriales</taxon>
        <taxon>Weeksellaceae</taxon>
        <taxon>Ornithobacterium</taxon>
    </lineage>
</organism>
<dbReference type="EMBL" id="CP003283">
    <property type="protein sequence ID" value="AFL96613.1"/>
    <property type="molecule type" value="Genomic_DNA"/>
</dbReference>
<reference evidence="1 2" key="1">
    <citation type="submission" date="2012-06" db="EMBL/GenBank/DDBJ databases">
        <title>The complete genome of Ornithobacterium rhinotracheale DSM 15997.</title>
        <authorList>
            <consortium name="US DOE Joint Genome Institute (JGI-PGF)"/>
            <person name="Lucas S."/>
            <person name="Copeland A."/>
            <person name="Lapidus A."/>
            <person name="Goodwin L."/>
            <person name="Pitluck S."/>
            <person name="Peters L."/>
            <person name="Mikhailova N."/>
            <person name="Teshima H."/>
            <person name="Kyrpides N."/>
            <person name="Mavromatis K."/>
            <person name="Pagani I."/>
            <person name="Ivanova N."/>
            <person name="Ovchinnikova G."/>
            <person name="Zeytun A."/>
            <person name="Detter J.C."/>
            <person name="Han C."/>
            <person name="Land M."/>
            <person name="Hauser L."/>
            <person name="Markowitz V."/>
            <person name="Cheng J.-F."/>
            <person name="Hugenholtz P."/>
            <person name="Woyke T."/>
            <person name="Wu D."/>
            <person name="Lang E."/>
            <person name="Kopitz M."/>
            <person name="Brambilla E."/>
            <person name="Klenk H.-P."/>
            <person name="Eisen J.A."/>
        </authorList>
    </citation>
    <scope>NUCLEOTIDE SEQUENCE [LARGE SCALE GENOMIC DNA]</scope>
    <source>
        <strain evidence="2">ATCC 51463 / DSM 15997 / CCUG 23171 / LMG 9086</strain>
    </source>
</reference>
<dbReference type="RefSeq" id="WP_014790240.1">
    <property type="nucleotide sequence ID" value="NC_018016.1"/>
</dbReference>
<dbReference type="eggNOG" id="ENOG502ZS0G">
    <property type="taxonomic scope" value="Bacteria"/>
</dbReference>
<keyword evidence="2" id="KW-1185">Reference proteome</keyword>
<dbReference type="Proteomes" id="UP000006051">
    <property type="component" value="Chromosome"/>
</dbReference>
<gene>
    <name evidence="1" type="ordered locus">Ornrh_0406</name>
</gene>
<name>I3ZY29_ORNRL</name>
<evidence type="ECO:0008006" key="3">
    <source>
        <dbReference type="Google" id="ProtNLM"/>
    </source>
</evidence>
<dbReference type="HOGENOM" id="CLU_195108_0_0_10"/>